<proteinExistence type="evidence at transcript level"/>
<dbReference type="EMBL" id="DQ347954">
    <property type="protein sequence ID" value="ABD61456.1"/>
    <property type="molecule type" value="mRNA"/>
</dbReference>
<dbReference type="InterPro" id="IPR013783">
    <property type="entry name" value="Ig-like_fold"/>
</dbReference>
<dbReference type="InterPro" id="IPR040839">
    <property type="entry name" value="MG4"/>
</dbReference>
<evidence type="ECO:0000313" key="7">
    <source>
        <dbReference type="EMBL" id="ABD61456.1"/>
    </source>
</evidence>
<dbReference type="Gene3D" id="2.60.40.690">
    <property type="entry name" value="Alpha-macroglobulin, receptor-binding domain"/>
    <property type="match status" value="1"/>
</dbReference>
<dbReference type="GO" id="GO:0004866">
    <property type="term" value="F:endopeptidase inhibitor activity"/>
    <property type="evidence" value="ECO:0007669"/>
    <property type="project" value="InterPro"/>
</dbReference>
<dbReference type="SMART" id="SM01361">
    <property type="entry name" value="A2M_recep"/>
    <property type="match status" value="1"/>
</dbReference>
<reference evidence="7" key="1">
    <citation type="journal article" date="2007" name="Fish Shellfish Immunol.">
        <title>Molecular cloning and characterisation of a thioester-containing alpha2-macroglobulin (alpha2-M) from the haemocytes of mud crab Scylla serrata.</title>
        <authorList>
            <person name="Vaseeharan B."/>
            <person name="Lin Y.C."/>
            <person name="Ko C.F."/>
            <person name="Chiou T.T."/>
            <person name="Chen J.C."/>
        </authorList>
    </citation>
    <scope>NUCLEOTIDE SEQUENCE</scope>
</reference>
<sequence>MSLVVVTDESQISSTRLALLSSPSAVSTSGAGRTSSGHREDGFRTRTSFASRPTRPQDESAAPPRRAHRTRRTLMSYYPRTHCRSLQDSPTTFHDIRIPARNYCRGYLLNGRLNGTSVEETVEVALRNNRNKNFIKTDKFLYQPGQEVKFRLLTVYGWKSLVYTEKYSEIWVTSPSQTGIGQWKRVDNSAGLVLVAFQLADEPEEGTNLAGLVHLAFQLADEPEEGTYTINVRGSNKVIETRTFKVEDVLPRFGVEVTPPKYILATDERFTFRVCANYTFGQPVNGNMTLVLCNERSGCIIKYKRKVYVTGCHDFDVTAQELRFDSSVCSVSPTATLEEVGTGVTFNSVGESVRRSVVHLKAVREDAFKKPNLPYFLKVQATLPDDTPAPYVPLEVCYAGRCRNRTTGADGKVSAVVLTGDSQRIIMSTLNCRAQVQTSVFEKTLDHYFSPSNSALQIQVPEETIGCSPGKYRKHLIDILYSANNTQSALLHFQIISRGKVQRWWNLYSTSHTQSALWHFQSISRRKVLRCWSLYVDCLPTMLPFNTQQAETPHYNSQPFVTGFVSIRISFPHATSCTVLLRWYTRYDVQVVYDSVQVMRDRCWLDETCLTWSTSLEQPEEITLSVQAWTDAICFVGVVDKNADLMNTDPHTINLDKMFRYLDNYIMYTWLYSHIDDITYCLQIVVRQRCVQANSVPETEDILPASRRGYSSQSVDSLTMFSDAGLGGGSVGIAGVAFDRPKPAAPPQALGGVAIAEDALGPDREQAIEHETSSESSAEEAPRTNFPETWLWNIVVPENGTRKVDQTLPDTITQWVGKAVCVHPQVGVGLSERESIATFTSFFVDLTLPPTVKRKETLPVKSVFNYHDKDLPITITLEDSMLNFAANVNMMEYLTVTDQNTPDSTGKLLRFMRTGYQRQLLRRCNGSYTALGSADDCGSVEYDILEEPELPGARGKRSACIPANDKVVLTVRVTPGACREPDSVCRRGRHGLPYLWRGEQTPPTEADIVPDSERGWVTVVGDLLALSLQNLGSLIRLPSGCGEQNMLNFAPNIFLMDYLETTRQATPEATAKLMRYNTGYQRQLLYRRNNGSYSAFGNADESGSTWLTAFVLKSFTQAKKYIQVDEEKLNQTRRWLLSHQGPDGCFTAVGKVLHKSMQGGVSDSKTPAPLTPHLSPAPVTAYVLMSLVEGGEQPSAPPLDMAIQCLSSVSSRHPYTLALKAYAMALAGRPEAADVLTELENAAVVTSNSMHWKLPEGRSRAAAVEVAGYAILAMMTLNPETYEPKARKVVKWITTKRNGQGGFYSTQDTVVAMQALTLFESHRYQGPLNVVASVKAEGLEHTFNVNDDNKLLQQLKTLPILPTQVNLTMTGDGCAVLQGVLRYNIPNPEPSDAFDLTVNTITVPDRLCATKRITACASYRLPDGASNMVVIEVDLISGYIPDKDDLKLLTKQDKNITRYEVDGSKINFYINELTVKDTCVNFRVTRTVDVEDVKPGTVGGVRLLPGGVLHLHGGTRCHLTTSAANARPSRSPSRTTNPPNLRNPSSVSPRPTRQSAQRLHARASKSKCKSAITESVARRTWPSWKRSSPGTARRLLLESSRPSTTTRRARLDGSGELYLDPQHQQPAEQLPEPENPAVDPQQPEPVALYPAAARARARASCG</sequence>
<dbReference type="Gene3D" id="2.20.130.20">
    <property type="match status" value="1"/>
</dbReference>
<dbReference type="PROSITE" id="PS00477">
    <property type="entry name" value="ALPHA_2_MACROGLOBULIN"/>
    <property type="match status" value="1"/>
</dbReference>
<dbReference type="InterPro" id="IPR011626">
    <property type="entry name" value="Alpha-macroglobulin_TED"/>
</dbReference>
<dbReference type="Pfam" id="PF17789">
    <property type="entry name" value="MG4"/>
    <property type="match status" value="1"/>
</dbReference>
<dbReference type="InterPro" id="IPR001599">
    <property type="entry name" value="Macroglobln_a2"/>
</dbReference>
<feature type="compositionally biased region" description="Polar residues" evidence="4">
    <location>
        <begin position="20"/>
        <end position="35"/>
    </location>
</feature>
<dbReference type="InterPro" id="IPR019742">
    <property type="entry name" value="MacrogloblnA2_CS"/>
</dbReference>
<feature type="domain" description="Alpha-macroglobulin receptor-binding" evidence="6">
    <location>
        <begin position="1426"/>
        <end position="1504"/>
    </location>
</feature>
<dbReference type="InterPro" id="IPR041813">
    <property type="entry name" value="A2M_TED"/>
</dbReference>
<dbReference type="Gene3D" id="2.60.40.1930">
    <property type="match status" value="1"/>
</dbReference>
<feature type="compositionally biased region" description="Polar residues" evidence="4">
    <location>
        <begin position="1542"/>
        <end position="1557"/>
    </location>
</feature>
<evidence type="ECO:0000256" key="2">
    <source>
        <dbReference type="ARBA" id="ARBA00022525"/>
    </source>
</evidence>
<feature type="compositionally biased region" description="Low complexity" evidence="4">
    <location>
        <begin position="1520"/>
        <end position="1540"/>
    </location>
</feature>
<evidence type="ECO:0000256" key="3">
    <source>
        <dbReference type="ARBA" id="ARBA00023157"/>
    </source>
</evidence>
<dbReference type="Pfam" id="PF07678">
    <property type="entry name" value="TED_complement"/>
    <property type="match status" value="1"/>
</dbReference>
<protein>
    <submittedName>
        <fullName evidence="7">Alpha 2-macroglobulin</fullName>
    </submittedName>
</protein>
<evidence type="ECO:0000256" key="4">
    <source>
        <dbReference type="SAM" id="MobiDB-lite"/>
    </source>
</evidence>
<dbReference type="Gene3D" id="2.60.120.1540">
    <property type="match status" value="1"/>
</dbReference>
<feature type="compositionally biased region" description="Low complexity" evidence="4">
    <location>
        <begin position="1593"/>
        <end position="1606"/>
    </location>
</feature>
<dbReference type="CDD" id="cd02897">
    <property type="entry name" value="A2M_2"/>
    <property type="match status" value="1"/>
</dbReference>
<keyword evidence="3" id="KW-1015">Disulfide bond</keyword>
<dbReference type="InterPro" id="IPR050473">
    <property type="entry name" value="A2M/Complement_sys"/>
</dbReference>
<dbReference type="GO" id="GO:0005615">
    <property type="term" value="C:extracellular space"/>
    <property type="evidence" value="ECO:0007669"/>
    <property type="project" value="InterPro"/>
</dbReference>
<comment type="subcellular location">
    <subcellularLocation>
        <location evidence="1">Secreted</location>
    </subcellularLocation>
</comment>
<dbReference type="InterPro" id="IPR008930">
    <property type="entry name" value="Terpenoid_cyclase/PrenylTrfase"/>
</dbReference>
<dbReference type="Gene3D" id="2.60.40.10">
    <property type="entry name" value="Immunoglobulins"/>
    <property type="match status" value="2"/>
</dbReference>
<dbReference type="Gene3D" id="1.50.10.20">
    <property type="match status" value="1"/>
</dbReference>
<dbReference type="SMART" id="SM01419">
    <property type="entry name" value="Thiol-ester_cl"/>
    <property type="match status" value="1"/>
</dbReference>
<name>Q0ZM39_SCYSE</name>
<dbReference type="InterPro" id="IPR047565">
    <property type="entry name" value="Alpha-macroglob_thiol-ester_cl"/>
</dbReference>
<evidence type="ECO:0000259" key="5">
    <source>
        <dbReference type="SMART" id="SM01360"/>
    </source>
</evidence>
<dbReference type="Pfam" id="PF00207">
    <property type="entry name" value="A2M"/>
    <property type="match status" value="1"/>
</dbReference>
<dbReference type="InterPro" id="IPR036595">
    <property type="entry name" value="A-macroglobulin_rcpt-bd_sf"/>
</dbReference>
<dbReference type="Pfam" id="PF07677">
    <property type="entry name" value="A2M_recep"/>
    <property type="match status" value="1"/>
</dbReference>
<dbReference type="SMART" id="SM01360">
    <property type="entry name" value="A2M"/>
    <property type="match status" value="1"/>
</dbReference>
<feature type="compositionally biased region" description="Basic residues" evidence="4">
    <location>
        <begin position="1559"/>
        <end position="1568"/>
    </location>
</feature>
<keyword evidence="2" id="KW-0964">Secreted</keyword>
<dbReference type="Pfam" id="PF17791">
    <property type="entry name" value="MG3"/>
    <property type="match status" value="1"/>
</dbReference>
<feature type="region of interest" description="Disordered" evidence="4">
    <location>
        <begin position="1520"/>
        <end position="1662"/>
    </location>
</feature>
<feature type="region of interest" description="Disordered" evidence="4">
    <location>
        <begin position="20"/>
        <end position="73"/>
    </location>
</feature>
<feature type="domain" description="Alpha-2-macroglobulin" evidence="5">
    <location>
        <begin position="789"/>
        <end position="877"/>
    </location>
</feature>
<evidence type="ECO:0000259" key="6">
    <source>
        <dbReference type="SMART" id="SM01361"/>
    </source>
</evidence>
<evidence type="ECO:0000256" key="1">
    <source>
        <dbReference type="ARBA" id="ARBA00004613"/>
    </source>
</evidence>
<dbReference type="SUPFAM" id="SSF49410">
    <property type="entry name" value="Alpha-macroglobulin receptor domain"/>
    <property type="match status" value="1"/>
</dbReference>
<accession>Q0ZM39</accession>
<organism evidence="7">
    <name type="scientific">Scylla serrata</name>
    <name type="common">Mud crab</name>
    <dbReference type="NCBI Taxonomy" id="6761"/>
    <lineage>
        <taxon>Eukaryota</taxon>
        <taxon>Metazoa</taxon>
        <taxon>Ecdysozoa</taxon>
        <taxon>Arthropoda</taxon>
        <taxon>Crustacea</taxon>
        <taxon>Multicrustacea</taxon>
        <taxon>Malacostraca</taxon>
        <taxon>Eumalacostraca</taxon>
        <taxon>Eucarida</taxon>
        <taxon>Decapoda</taxon>
        <taxon>Pleocyemata</taxon>
        <taxon>Brachyura</taxon>
        <taxon>Eubrachyura</taxon>
        <taxon>Portunoidea</taxon>
        <taxon>Portunidae</taxon>
        <taxon>Portuninae</taxon>
        <taxon>Scylla</taxon>
    </lineage>
</organism>
<dbReference type="SUPFAM" id="SSF48239">
    <property type="entry name" value="Terpenoid cyclases/Protein prenyltransferases"/>
    <property type="match status" value="2"/>
</dbReference>
<dbReference type="InterPro" id="IPR009048">
    <property type="entry name" value="A-macroglobulin_rcpt-bd"/>
</dbReference>
<dbReference type="PANTHER" id="PTHR11412">
    <property type="entry name" value="MACROGLOBULIN / COMPLEMENT"/>
    <property type="match status" value="1"/>
</dbReference>
<dbReference type="InterPro" id="IPR041555">
    <property type="entry name" value="MG3"/>
</dbReference>
<dbReference type="Gene3D" id="2.60.40.1940">
    <property type="match status" value="1"/>
</dbReference>
<dbReference type="PANTHER" id="PTHR11412:SF171">
    <property type="entry name" value="PREGNANCY ZONE PROTEIN-LIKE PROTEIN"/>
    <property type="match status" value="1"/>
</dbReference>